<proteinExistence type="predicted"/>
<accession>A0AB34G6B5</accession>
<dbReference type="Proteomes" id="UP001163105">
    <property type="component" value="Unassembled WGS sequence"/>
</dbReference>
<gene>
    <name evidence="1" type="ORF">O9K51_01586</name>
</gene>
<sequence length="451" mass="51369">MRTASVNGRNTLARPAASQAIGSTKTTYPSIAFAMACLRGRSAADLDNLPVELNLLILDYLSDIESLANVANAVPSLYRTLLADDAFISTRILRRELPDYLWTHATVAHLARRRASVVGDFDSLATDSDIHALVDGFRNLRDDAPLYRATHAEAAAILRTYDKVVALRDLFVRDCPCTKSQELTPLRDSLQRQAPEPSELERIERAIYMFDIVSSLCRKMVFTEPGNAAYVSKCYDRVSALQKALVERLMAPWELYQVMHVQGYFRRALYGLDRSEYLSERIVPSILARGIDFVHEALCVVGKARLDEFIAPLEVKLLREPQNVFGVVVSRGIHQTWTRMNAKTFDNYRPFCHDGDRLGYQSWKNLENQYQRFTMDNDPNILDLFHNWVATKEGRVDLWAASLWNDGRWDDIELAIHPPRAEWWRGIKHHWNSMAVGFQVLADPGLLANKD</sequence>
<organism evidence="1 2">
    <name type="scientific">Purpureocillium lavendulum</name>
    <dbReference type="NCBI Taxonomy" id="1247861"/>
    <lineage>
        <taxon>Eukaryota</taxon>
        <taxon>Fungi</taxon>
        <taxon>Dikarya</taxon>
        <taxon>Ascomycota</taxon>
        <taxon>Pezizomycotina</taxon>
        <taxon>Sordariomycetes</taxon>
        <taxon>Hypocreomycetidae</taxon>
        <taxon>Hypocreales</taxon>
        <taxon>Ophiocordycipitaceae</taxon>
        <taxon>Purpureocillium</taxon>
    </lineage>
</organism>
<evidence type="ECO:0000313" key="1">
    <source>
        <dbReference type="EMBL" id="KAJ6446813.1"/>
    </source>
</evidence>
<comment type="caution">
    <text evidence="1">The sequence shown here is derived from an EMBL/GenBank/DDBJ whole genome shotgun (WGS) entry which is preliminary data.</text>
</comment>
<dbReference type="EMBL" id="JAQHRD010000001">
    <property type="protein sequence ID" value="KAJ6446813.1"/>
    <property type="molecule type" value="Genomic_DNA"/>
</dbReference>
<dbReference type="AlphaFoldDB" id="A0AB34G6B5"/>
<reference evidence="1" key="1">
    <citation type="submission" date="2023-01" db="EMBL/GenBank/DDBJ databases">
        <title>The growth and conidiation of Purpureocillium lavendulum are regulated by nitrogen source and histone H3K14 acetylation.</title>
        <authorList>
            <person name="Tang P."/>
            <person name="Han J."/>
            <person name="Zhang C."/>
            <person name="Tang P."/>
            <person name="Qi F."/>
            <person name="Zhang K."/>
            <person name="Liang L."/>
        </authorList>
    </citation>
    <scope>NUCLEOTIDE SEQUENCE</scope>
    <source>
        <strain evidence="1">YMF1.00683</strain>
    </source>
</reference>
<keyword evidence="2" id="KW-1185">Reference proteome</keyword>
<evidence type="ECO:0000313" key="2">
    <source>
        <dbReference type="Proteomes" id="UP001163105"/>
    </source>
</evidence>
<name>A0AB34G6B5_9HYPO</name>
<protein>
    <submittedName>
        <fullName evidence="1">Phosphoribosylaminoimidazole-succinocarboxamide synthase</fullName>
    </submittedName>
</protein>